<dbReference type="CDD" id="cd18785">
    <property type="entry name" value="SF2_C"/>
    <property type="match status" value="1"/>
</dbReference>
<dbReference type="Pfam" id="PF00271">
    <property type="entry name" value="Helicase_C"/>
    <property type="match status" value="1"/>
</dbReference>
<dbReference type="PROSITE" id="PS51194">
    <property type="entry name" value="HELICASE_CTER"/>
    <property type="match status" value="1"/>
</dbReference>
<dbReference type="SUPFAM" id="SSF52540">
    <property type="entry name" value="P-loop containing nucleoside triphosphate hydrolases"/>
    <property type="match status" value="1"/>
</dbReference>
<accession>A0ABX1CAW1</accession>
<dbReference type="Proteomes" id="UP000727056">
    <property type="component" value="Unassembled WGS sequence"/>
</dbReference>
<dbReference type="PANTHER" id="PTHR47396">
    <property type="entry name" value="TYPE I RESTRICTION ENZYME ECOKI R PROTEIN"/>
    <property type="match status" value="1"/>
</dbReference>
<evidence type="ECO:0000313" key="3">
    <source>
        <dbReference type="EMBL" id="NJQ15058.1"/>
    </source>
</evidence>
<dbReference type="InterPro" id="IPR027417">
    <property type="entry name" value="P-loop_NTPase"/>
</dbReference>
<gene>
    <name evidence="3" type="ORF">HCN52_08885</name>
</gene>
<keyword evidence="4" id="KW-1185">Reference proteome</keyword>
<dbReference type="SMART" id="SM00487">
    <property type="entry name" value="DEXDc"/>
    <property type="match status" value="1"/>
</dbReference>
<dbReference type="InterPro" id="IPR014001">
    <property type="entry name" value="Helicase_ATP-bd"/>
</dbReference>
<dbReference type="RefSeq" id="WP_168087834.1">
    <property type="nucleotide sequence ID" value="NZ_BHZH01000078.1"/>
</dbReference>
<dbReference type="Gene3D" id="3.40.50.300">
    <property type="entry name" value="P-loop containing nucleotide triphosphate hydrolases"/>
    <property type="match status" value="2"/>
</dbReference>
<evidence type="ECO:0000313" key="4">
    <source>
        <dbReference type="Proteomes" id="UP000727056"/>
    </source>
</evidence>
<dbReference type="PANTHER" id="PTHR47396:SF1">
    <property type="entry name" value="ATP-DEPENDENT HELICASE IRC3-RELATED"/>
    <property type="match status" value="1"/>
</dbReference>
<dbReference type="Pfam" id="PF03457">
    <property type="entry name" value="HA"/>
    <property type="match status" value="2"/>
</dbReference>
<name>A0ABX1CAW1_9ACTN</name>
<comment type="caution">
    <text evidence="3">The sequence shown here is derived from an EMBL/GenBank/DDBJ whole genome shotgun (WGS) entry which is preliminary data.</text>
</comment>
<keyword evidence="3" id="KW-0347">Helicase</keyword>
<organism evidence="3 4">
    <name type="scientific">Streptomyces bohaiensis</name>
    <dbReference type="NCBI Taxonomy" id="1431344"/>
    <lineage>
        <taxon>Bacteria</taxon>
        <taxon>Bacillati</taxon>
        <taxon>Actinomycetota</taxon>
        <taxon>Actinomycetes</taxon>
        <taxon>Kitasatosporales</taxon>
        <taxon>Streptomycetaceae</taxon>
        <taxon>Streptomyces</taxon>
    </lineage>
</organism>
<proteinExistence type="predicted"/>
<keyword evidence="3" id="KW-0547">Nucleotide-binding</keyword>
<evidence type="ECO:0000259" key="1">
    <source>
        <dbReference type="PROSITE" id="PS51192"/>
    </source>
</evidence>
<dbReference type="Gene3D" id="6.10.140.530">
    <property type="match status" value="1"/>
</dbReference>
<dbReference type="GO" id="GO:0004386">
    <property type="term" value="F:helicase activity"/>
    <property type="evidence" value="ECO:0007669"/>
    <property type="project" value="UniProtKB-KW"/>
</dbReference>
<dbReference type="Pfam" id="PF04851">
    <property type="entry name" value="ResIII"/>
    <property type="match status" value="1"/>
</dbReference>
<dbReference type="InterPro" id="IPR005114">
    <property type="entry name" value="Helicase_assoc"/>
</dbReference>
<keyword evidence="3" id="KW-0067">ATP-binding</keyword>
<dbReference type="InterPro" id="IPR001650">
    <property type="entry name" value="Helicase_C-like"/>
</dbReference>
<dbReference type="InterPro" id="IPR050742">
    <property type="entry name" value="Helicase_Restrict-Modif_Enz"/>
</dbReference>
<reference evidence="3 4" key="1">
    <citation type="submission" date="2020-03" db="EMBL/GenBank/DDBJ databases">
        <title>Draft genome of Streptomyces sp. ventii, isolated from the Axial Seamount in the Pacific Ocean, and resequencing of the two type strains Streptomyces lonarensis strain NCL 716 and Streptomyces bohaiensis strain 11A07.</title>
        <authorList>
            <person name="Loughran R.M."/>
            <person name="Pfannmuller K.M."/>
            <person name="Wasson B.J."/>
            <person name="Deadmond M.C."/>
            <person name="Paddock B.E."/>
            <person name="Koyack M.J."/>
            <person name="Gallegos D.A."/>
            <person name="Mitchell E.A."/>
            <person name="Ushijima B."/>
            <person name="Saw J.H."/>
            <person name="Mcphail K.L."/>
            <person name="Videau P."/>
        </authorList>
    </citation>
    <scope>NUCLEOTIDE SEQUENCE [LARGE SCALE GENOMIC DNA]</scope>
    <source>
        <strain evidence="3 4">11A07</strain>
    </source>
</reference>
<dbReference type="EMBL" id="JAAVJC010000050">
    <property type="protein sequence ID" value="NJQ15058.1"/>
    <property type="molecule type" value="Genomic_DNA"/>
</dbReference>
<sequence length="799" mass="87495">MKFGARTLHPHQIEAVDAIVRGLDIPSGGIPAAGIRGQVHSACGTGKTTMAAAAARRLVPRGRTIVMIPTLDLLTQTAREWQDLGHTGPSVAVCSLTDDAALWSMDIRATTNPVQLALWHGQGPVTIYATYASLPVLADAFTGSYGQRLEPVDLLVVDEAHRVSGSLGKAWTDVHDQDLVPAVRRLYMTATPRIWQERPNPDVESGRRAPYREELAASMDSPVFGPVLFDLPLSEAVSRGLLARYQVIVMEVTDPVVTPEKLTSQDRLSNEVRGQRMAVLQAGLMRTMADHGLKSTITFHHRTREAEAFTEGLPRVVRRLHDREPERFPETLWTGWLSGEHEAHHRRKVLRELGATALPAVLGNCRVMGEGIDAPHVDSVALIDPKGAPHDIVQAIGRALRQKPRQGKLASLIVPVFLNPGEDLETMRFSGAFKPLTRVLRALRAHDYRAVETIALPQHGPGVPPDPSLIGEAPPEGAEGVDPRLILRFSTQRDPEVVADYIRYNVIDVDREDWQRGHHALREYVDREGHALVPYGHIEETGAYPLGRFIAEQRRTYAAGLMNGQRAAKLEALGMIWDAPDAQWQANLAAAHAYYEDHGTLAAPRTAVALEKPVGQFLSNARRPGALTQARQDQLAAIDPDWNAPWPAAWQRHHAALRLLIGDEPTDTAAAAVPPGVTVNGMDVGRWAAKQTEPTVWDGLQDGQRDRLEALGLHRGPDAPAAGPVPAQRRLTAFEKGVAAMRAWREREGDTPPGRTATETITIDGQEVTVKLGVWRANTRARKAGLTDQQRAVLDELGV</sequence>
<dbReference type="PROSITE" id="PS51192">
    <property type="entry name" value="HELICASE_ATP_BIND_1"/>
    <property type="match status" value="1"/>
</dbReference>
<evidence type="ECO:0000259" key="2">
    <source>
        <dbReference type="PROSITE" id="PS51194"/>
    </source>
</evidence>
<feature type="domain" description="Helicase C-terminal" evidence="2">
    <location>
        <begin position="279"/>
        <end position="455"/>
    </location>
</feature>
<keyword evidence="3" id="KW-0378">Hydrolase</keyword>
<feature type="domain" description="Helicase ATP-binding" evidence="1">
    <location>
        <begin position="28"/>
        <end position="192"/>
    </location>
</feature>
<protein>
    <submittedName>
        <fullName evidence="3">DEAD/DEAH box helicase family protein</fullName>
    </submittedName>
</protein>
<dbReference type="InterPro" id="IPR006935">
    <property type="entry name" value="Helicase/UvrB_N"/>
</dbReference>